<evidence type="ECO:0000313" key="9">
    <source>
        <dbReference type="EMBL" id="MFC5987660.1"/>
    </source>
</evidence>
<dbReference type="EMBL" id="JBHSQV010000168">
    <property type="protein sequence ID" value="MFC5987660.1"/>
    <property type="molecule type" value="Genomic_DNA"/>
</dbReference>
<gene>
    <name evidence="9" type="ORF">ACFPXP_14735</name>
</gene>
<evidence type="ECO:0000256" key="2">
    <source>
        <dbReference type="ARBA" id="ARBA00007362"/>
    </source>
</evidence>
<keyword evidence="4 7" id="KW-0812">Transmembrane</keyword>
<evidence type="ECO:0000256" key="6">
    <source>
        <dbReference type="ARBA" id="ARBA00023136"/>
    </source>
</evidence>
<evidence type="ECO:0000313" key="10">
    <source>
        <dbReference type="Proteomes" id="UP001596250"/>
    </source>
</evidence>
<comment type="similarity">
    <text evidence="2">Belongs to the EamA transporter family.</text>
</comment>
<proteinExistence type="inferred from homology"/>
<keyword evidence="5 7" id="KW-1133">Transmembrane helix</keyword>
<feature type="transmembrane region" description="Helical" evidence="7">
    <location>
        <begin position="280"/>
        <end position="297"/>
    </location>
</feature>
<feature type="transmembrane region" description="Helical" evidence="7">
    <location>
        <begin position="250"/>
        <end position="268"/>
    </location>
</feature>
<feature type="domain" description="EamA" evidence="8">
    <location>
        <begin position="143"/>
        <end position="295"/>
    </location>
</feature>
<feature type="transmembrane region" description="Helical" evidence="7">
    <location>
        <begin position="114"/>
        <end position="132"/>
    </location>
</feature>
<feature type="transmembrane region" description="Helical" evidence="7">
    <location>
        <begin position="225"/>
        <end position="244"/>
    </location>
</feature>
<evidence type="ECO:0000259" key="8">
    <source>
        <dbReference type="Pfam" id="PF00892"/>
    </source>
</evidence>
<accession>A0ABW1IRC8</accession>
<dbReference type="Pfam" id="PF00892">
    <property type="entry name" value="EamA"/>
    <property type="match status" value="2"/>
</dbReference>
<dbReference type="InterPro" id="IPR037185">
    <property type="entry name" value="EmrE-like"/>
</dbReference>
<comment type="caution">
    <text evidence="9">The sequence shown here is derived from an EMBL/GenBank/DDBJ whole genome shotgun (WGS) entry which is preliminary data.</text>
</comment>
<dbReference type="PANTHER" id="PTHR32322">
    <property type="entry name" value="INNER MEMBRANE TRANSPORTER"/>
    <property type="match status" value="1"/>
</dbReference>
<feature type="transmembrane region" description="Helical" evidence="7">
    <location>
        <begin position="32"/>
        <end position="52"/>
    </location>
</feature>
<protein>
    <submittedName>
        <fullName evidence="9">EamA family transporter</fullName>
    </submittedName>
</protein>
<dbReference type="Proteomes" id="UP001596250">
    <property type="component" value="Unassembled WGS sequence"/>
</dbReference>
<name>A0ABW1IRC8_9BACL</name>
<dbReference type="InterPro" id="IPR000620">
    <property type="entry name" value="EamA_dom"/>
</dbReference>
<keyword evidence="3" id="KW-1003">Cell membrane</keyword>
<feature type="transmembrane region" description="Helical" evidence="7">
    <location>
        <begin position="89"/>
        <end position="108"/>
    </location>
</feature>
<evidence type="ECO:0000256" key="4">
    <source>
        <dbReference type="ARBA" id="ARBA00022692"/>
    </source>
</evidence>
<feature type="transmembrane region" description="Helical" evidence="7">
    <location>
        <begin position="6"/>
        <end position="23"/>
    </location>
</feature>
<dbReference type="Gene3D" id="1.10.3730.20">
    <property type="match status" value="2"/>
</dbReference>
<organism evidence="9 10">
    <name type="scientific">Marinicrinis lubricantis</name>
    <dbReference type="NCBI Taxonomy" id="2086470"/>
    <lineage>
        <taxon>Bacteria</taxon>
        <taxon>Bacillati</taxon>
        <taxon>Bacillota</taxon>
        <taxon>Bacilli</taxon>
        <taxon>Bacillales</taxon>
        <taxon>Paenibacillaceae</taxon>
    </lineage>
</organism>
<feature type="transmembrane region" description="Helical" evidence="7">
    <location>
        <begin position="172"/>
        <end position="192"/>
    </location>
</feature>
<dbReference type="PANTHER" id="PTHR32322:SF18">
    <property type="entry name" value="S-ADENOSYLMETHIONINE_S-ADENOSYLHOMOCYSTEINE TRANSPORTER"/>
    <property type="match status" value="1"/>
</dbReference>
<evidence type="ECO:0000256" key="1">
    <source>
        <dbReference type="ARBA" id="ARBA00004651"/>
    </source>
</evidence>
<dbReference type="InterPro" id="IPR050638">
    <property type="entry name" value="AA-Vitamin_Transporters"/>
</dbReference>
<comment type="subcellular location">
    <subcellularLocation>
        <location evidence="1">Cell membrane</location>
        <topology evidence="1">Multi-pass membrane protein</topology>
    </subcellularLocation>
</comment>
<keyword evidence="10" id="KW-1185">Reference proteome</keyword>
<feature type="transmembrane region" description="Helical" evidence="7">
    <location>
        <begin position="58"/>
        <end position="77"/>
    </location>
</feature>
<dbReference type="RefSeq" id="WP_379895069.1">
    <property type="nucleotide sequence ID" value="NZ_CBCSCT010000033.1"/>
</dbReference>
<sequence>MWMLFAFVAAVCYGFRGVLYHWTSGRPMNRNLMLCGVFFTGFIVSVAGTLLTGQVWSYGAWIGILMGTFSFMANASLYKGFAVGKASLVAIITALPPVVVAIAAYIFWNEALSVWQLTALVVIITGVIMIRYSNELSFKNLQGAQWGLLAMLFFASNDLATKQSTRLEADMFPTLCMMFGTGSFLFCVWWLMERRKGTANSAAVREEASINLKSESLPWKETKTFFWGMIVGTTNISGSIFIMAAFERGVTGLVSAIVAVNVLIILLYSRLFGKERFSPLQLAGMGFSLLGIVVLRAF</sequence>
<evidence type="ECO:0000256" key="3">
    <source>
        <dbReference type="ARBA" id="ARBA00022475"/>
    </source>
</evidence>
<keyword evidence="6 7" id="KW-0472">Membrane</keyword>
<reference evidence="10" key="1">
    <citation type="journal article" date="2019" name="Int. J. Syst. Evol. Microbiol.">
        <title>The Global Catalogue of Microorganisms (GCM) 10K type strain sequencing project: providing services to taxonomists for standard genome sequencing and annotation.</title>
        <authorList>
            <consortium name="The Broad Institute Genomics Platform"/>
            <consortium name="The Broad Institute Genome Sequencing Center for Infectious Disease"/>
            <person name="Wu L."/>
            <person name="Ma J."/>
        </authorList>
    </citation>
    <scope>NUCLEOTIDE SEQUENCE [LARGE SCALE GENOMIC DNA]</scope>
    <source>
        <strain evidence="10">CCM 8749</strain>
    </source>
</reference>
<evidence type="ECO:0000256" key="5">
    <source>
        <dbReference type="ARBA" id="ARBA00022989"/>
    </source>
</evidence>
<feature type="domain" description="EamA" evidence="8">
    <location>
        <begin position="2"/>
        <end position="131"/>
    </location>
</feature>
<dbReference type="SUPFAM" id="SSF103481">
    <property type="entry name" value="Multidrug resistance efflux transporter EmrE"/>
    <property type="match status" value="2"/>
</dbReference>
<evidence type="ECO:0000256" key="7">
    <source>
        <dbReference type="SAM" id="Phobius"/>
    </source>
</evidence>